<dbReference type="STRING" id="1127699.HMPREF9151_00809"/>
<dbReference type="InterPro" id="IPR023198">
    <property type="entry name" value="PGP-like_dom2"/>
</dbReference>
<accession>L1NGH4</accession>
<name>L1NGH4_9BACT</name>
<dbReference type="Proteomes" id="UP000010433">
    <property type="component" value="Unassembled WGS sequence"/>
</dbReference>
<dbReference type="SFLD" id="SFLDG01129">
    <property type="entry name" value="C1.5:_HAD__Beta-PGM__Phosphata"/>
    <property type="match status" value="1"/>
</dbReference>
<comment type="caution">
    <text evidence="1">The sequence shown here is derived from an EMBL/GenBank/DDBJ whole genome shotgun (WGS) entry which is preliminary data.</text>
</comment>
<evidence type="ECO:0000313" key="2">
    <source>
        <dbReference type="Proteomes" id="UP000010433"/>
    </source>
</evidence>
<dbReference type="Pfam" id="PF00702">
    <property type="entry name" value="Hydrolase"/>
    <property type="match status" value="1"/>
</dbReference>
<dbReference type="InterPro" id="IPR036412">
    <property type="entry name" value="HAD-like_sf"/>
</dbReference>
<gene>
    <name evidence="1" type="ORF">HMPREF9151_00809</name>
</gene>
<keyword evidence="1" id="KW-0378">Hydrolase</keyword>
<protein>
    <submittedName>
        <fullName evidence="1">HAD hydrolase, family IA, variant 3</fullName>
    </submittedName>
</protein>
<dbReference type="SUPFAM" id="SSF56784">
    <property type="entry name" value="HAD-like"/>
    <property type="match status" value="1"/>
</dbReference>
<dbReference type="EMBL" id="AMEP01000055">
    <property type="protein sequence ID" value="EKY02365.1"/>
    <property type="molecule type" value="Genomic_DNA"/>
</dbReference>
<dbReference type="AlphaFoldDB" id="L1NGH4"/>
<dbReference type="GO" id="GO:0050308">
    <property type="term" value="F:sugar-phosphatase activity"/>
    <property type="evidence" value="ECO:0007669"/>
    <property type="project" value="TreeGrafter"/>
</dbReference>
<evidence type="ECO:0000313" key="1">
    <source>
        <dbReference type="EMBL" id="EKY02365.1"/>
    </source>
</evidence>
<dbReference type="RefSeq" id="WP_009162019.1">
    <property type="nucleotide sequence ID" value="NZ_KB290980.1"/>
</dbReference>
<proteinExistence type="predicted"/>
<dbReference type="InterPro" id="IPR023214">
    <property type="entry name" value="HAD_sf"/>
</dbReference>
<dbReference type="SFLD" id="SFLDS00003">
    <property type="entry name" value="Haloacid_Dehalogenase"/>
    <property type="match status" value="1"/>
</dbReference>
<dbReference type="PATRIC" id="fig|1127699.3.peg.746"/>
<reference evidence="1 2" key="1">
    <citation type="submission" date="2012-05" db="EMBL/GenBank/DDBJ databases">
        <authorList>
            <person name="Weinstock G."/>
            <person name="Sodergren E."/>
            <person name="Lobos E.A."/>
            <person name="Fulton L."/>
            <person name="Fulton R."/>
            <person name="Courtney L."/>
            <person name="Fronick C."/>
            <person name="O'Laughlin M."/>
            <person name="Godfrey J."/>
            <person name="Wilson R.M."/>
            <person name="Miner T."/>
            <person name="Farmer C."/>
            <person name="Delehaunty K."/>
            <person name="Cordes M."/>
            <person name="Minx P."/>
            <person name="Tomlinson C."/>
            <person name="Chen J."/>
            <person name="Wollam A."/>
            <person name="Pepin K.H."/>
            <person name="Bhonagiri V."/>
            <person name="Zhang X."/>
            <person name="Suruliraj S."/>
            <person name="Warren W."/>
            <person name="Mitreva M."/>
            <person name="Mardis E.R."/>
            <person name="Wilson R.K."/>
        </authorList>
    </citation>
    <scope>NUCLEOTIDE SEQUENCE [LARGE SCALE GENOMIC DNA]</scope>
    <source>
        <strain evidence="1 2">F0055</strain>
    </source>
</reference>
<dbReference type="PANTHER" id="PTHR43481:SF4">
    <property type="entry name" value="GLYCEROL-1-PHOSPHATE PHOSPHOHYDROLASE 1-RELATED"/>
    <property type="match status" value="1"/>
</dbReference>
<dbReference type="SFLD" id="SFLDG01135">
    <property type="entry name" value="C1.5.6:_HAD__Beta-PGM__Phospha"/>
    <property type="match status" value="1"/>
</dbReference>
<keyword evidence="2" id="KW-1185">Reference proteome</keyword>
<organism evidence="1 2">
    <name type="scientific">Hoylesella saccharolytica F0055</name>
    <dbReference type="NCBI Taxonomy" id="1127699"/>
    <lineage>
        <taxon>Bacteria</taxon>
        <taxon>Pseudomonadati</taxon>
        <taxon>Bacteroidota</taxon>
        <taxon>Bacteroidia</taxon>
        <taxon>Bacteroidales</taxon>
        <taxon>Prevotellaceae</taxon>
        <taxon>Hoylesella</taxon>
    </lineage>
</organism>
<dbReference type="PANTHER" id="PTHR43481">
    <property type="entry name" value="FRUCTOSE-1-PHOSPHATE PHOSPHATASE"/>
    <property type="match status" value="1"/>
</dbReference>
<dbReference type="Gene3D" id="3.40.50.1000">
    <property type="entry name" value="HAD superfamily/HAD-like"/>
    <property type="match status" value="1"/>
</dbReference>
<dbReference type="OrthoDB" id="9797743at2"/>
<sequence length="249" mass="27574">MNSSQTSFLPFGSAEAVQSYLQQQHFDRFSPQAVLFDMDGVLYDSMPNHARCWQEAMAKFGLKMTASDVYATEGMRGVETIRMMMREQKGCDISDEEAQKMYDEKARLFALLPQAPIMTGVFELMQKIRALDMQIVVVTGSGQRPLINRLLHDFHGYISPDKIVTAYDVAQGKPAPDPYLMGLQKAGGLQPFQAIVVENAPMGVRAGVAARIFTIAVNSGPLPNSVLSSEGAHLVFNRMVDFCAAWKIK</sequence>
<dbReference type="HOGENOM" id="CLU_045011_13_4_10"/>
<dbReference type="Gene3D" id="1.10.150.240">
    <property type="entry name" value="Putative phosphatase, domain 2"/>
    <property type="match status" value="1"/>
</dbReference>
<dbReference type="InterPro" id="IPR051806">
    <property type="entry name" value="HAD-like_SPP"/>
</dbReference>